<dbReference type="GO" id="GO:0034765">
    <property type="term" value="P:regulation of monoatomic ion transmembrane transport"/>
    <property type="evidence" value="ECO:0007669"/>
    <property type="project" value="TreeGrafter"/>
</dbReference>
<dbReference type="InterPro" id="IPR013099">
    <property type="entry name" value="K_chnl_dom"/>
</dbReference>
<feature type="transmembrane region" description="Helical" evidence="3">
    <location>
        <begin position="80"/>
        <end position="99"/>
    </location>
</feature>
<keyword evidence="1" id="KW-0407">Ion channel</keyword>
<dbReference type="Pfam" id="PF07885">
    <property type="entry name" value="Ion_trans_2"/>
    <property type="match status" value="2"/>
</dbReference>
<gene>
    <name evidence="5" type="ORF">LSP00402_LOCUS1304</name>
</gene>
<feature type="transmembrane region" description="Helical" evidence="3">
    <location>
        <begin position="254"/>
        <end position="275"/>
    </location>
</feature>
<dbReference type="EMBL" id="HBHP01001987">
    <property type="protein sequence ID" value="CAD9746458.1"/>
    <property type="molecule type" value="Transcribed_RNA"/>
</dbReference>
<feature type="domain" description="Potassium channel" evidence="4">
    <location>
        <begin position="86"/>
        <end position="172"/>
    </location>
</feature>
<feature type="transmembrane region" description="Helical" evidence="3">
    <location>
        <begin position="213"/>
        <end position="234"/>
    </location>
</feature>
<feature type="transmembrane region" description="Helical" evidence="3">
    <location>
        <begin position="287"/>
        <end position="306"/>
    </location>
</feature>
<evidence type="ECO:0000256" key="3">
    <source>
        <dbReference type="SAM" id="Phobius"/>
    </source>
</evidence>
<feature type="transmembrane region" description="Helical" evidence="3">
    <location>
        <begin position="358"/>
        <end position="384"/>
    </location>
</feature>
<dbReference type="GO" id="GO:1990573">
    <property type="term" value="P:potassium ion import across plasma membrane"/>
    <property type="evidence" value="ECO:0007669"/>
    <property type="project" value="TreeGrafter"/>
</dbReference>
<dbReference type="SUPFAM" id="SSF81324">
    <property type="entry name" value="Voltage-gated potassium channels"/>
    <property type="match status" value="2"/>
</dbReference>
<keyword evidence="1" id="KW-0406">Ion transport</keyword>
<protein>
    <recommendedName>
        <fullName evidence="4">Potassium channel domain-containing protein</fullName>
    </recommendedName>
</protein>
<feature type="transmembrane region" description="Helical" evidence="3">
    <location>
        <begin position="126"/>
        <end position="148"/>
    </location>
</feature>
<dbReference type="InterPro" id="IPR016449">
    <property type="entry name" value="K_chnl_inward-rec_Kir"/>
</dbReference>
<sequence>MAVAILLQVIMVFSVYLISPTYFYQREWNDRNNDDEHTPNSAGLVISLCACIQCLACGMVTFATVQVGRDFRSNLSNPSAMFKVFVATVTCFGGIYFLICTTDRHALVRTVEEENSVSTLSMGIRCLYFSTATMTSVGFGDIVATHWATVVTSTLQMMLAMMYTVGFFVICLHQFREQTEMLSYGRGEKRSLISRCTKWIRMNVPGMEQARKFIIRFLFPVCVAVEVIAVSIFLGTESSTADPFEGSDNIGALAASITIQVLELITILLVSMRLVQKARSHEVSVSFLIQSFLSTATLFAGIYFTMMMMDREAFRSFHQRSDHVFAVAGWLFYFSITTQTTTGYGDVYPAKWFSQAVVIIQMLIAFLYNVVILGLGMVHIINVLPSLMRKARNSSVRRSSARPSRNYSRGNFSARGWRGYSGATFSHDPATQRFLEEDEGPPNEL</sequence>
<feature type="transmembrane region" description="Helical" evidence="3">
    <location>
        <begin position="154"/>
        <end position="172"/>
    </location>
</feature>
<feature type="region of interest" description="Disordered" evidence="2">
    <location>
        <begin position="423"/>
        <end position="445"/>
    </location>
</feature>
<keyword evidence="1" id="KW-0851">Voltage-gated channel</keyword>
<keyword evidence="1" id="KW-0813">Transport</keyword>
<evidence type="ECO:0000256" key="1">
    <source>
        <dbReference type="RuleBase" id="RU003822"/>
    </source>
</evidence>
<evidence type="ECO:0000259" key="4">
    <source>
        <dbReference type="Pfam" id="PF07885"/>
    </source>
</evidence>
<keyword evidence="1 3" id="KW-0812">Transmembrane</keyword>
<organism evidence="5">
    <name type="scientific">Lotharella oceanica</name>
    <dbReference type="NCBI Taxonomy" id="641309"/>
    <lineage>
        <taxon>Eukaryota</taxon>
        <taxon>Sar</taxon>
        <taxon>Rhizaria</taxon>
        <taxon>Cercozoa</taxon>
        <taxon>Chlorarachniophyceae</taxon>
        <taxon>Lotharella</taxon>
    </lineage>
</organism>
<comment type="subcellular location">
    <subcellularLocation>
        <location evidence="1">Membrane</location>
        <topology evidence="1">Multi-pass membrane protein</topology>
    </subcellularLocation>
</comment>
<feature type="transmembrane region" description="Helical" evidence="3">
    <location>
        <begin position="44"/>
        <end position="68"/>
    </location>
</feature>
<keyword evidence="3" id="KW-1133">Transmembrane helix</keyword>
<proteinExistence type="inferred from homology"/>
<dbReference type="Gene3D" id="1.10.287.70">
    <property type="match status" value="2"/>
</dbReference>
<name>A0A7S2TH13_9EUKA</name>
<dbReference type="GO" id="GO:0005886">
    <property type="term" value="C:plasma membrane"/>
    <property type="evidence" value="ECO:0007669"/>
    <property type="project" value="TreeGrafter"/>
</dbReference>
<keyword evidence="3" id="KW-0472">Membrane</keyword>
<comment type="similarity">
    <text evidence="1">Belongs to the inward rectifier-type potassium channel (TC 1.A.2.1) family.</text>
</comment>
<dbReference type="PANTHER" id="PTHR11767">
    <property type="entry name" value="INWARD RECTIFIER POTASSIUM CHANNEL"/>
    <property type="match status" value="1"/>
</dbReference>
<dbReference type="GO" id="GO:0005242">
    <property type="term" value="F:inward rectifier potassium channel activity"/>
    <property type="evidence" value="ECO:0007669"/>
    <property type="project" value="InterPro"/>
</dbReference>
<feature type="compositionally biased region" description="Acidic residues" evidence="2">
    <location>
        <begin position="436"/>
        <end position="445"/>
    </location>
</feature>
<reference evidence="5" key="1">
    <citation type="submission" date="2021-01" db="EMBL/GenBank/DDBJ databases">
        <authorList>
            <person name="Corre E."/>
            <person name="Pelletier E."/>
            <person name="Niang G."/>
            <person name="Scheremetjew M."/>
            <person name="Finn R."/>
            <person name="Kale V."/>
            <person name="Holt S."/>
            <person name="Cochrane G."/>
            <person name="Meng A."/>
            <person name="Brown T."/>
            <person name="Cohen L."/>
        </authorList>
    </citation>
    <scope>NUCLEOTIDE SEQUENCE</scope>
    <source>
        <strain evidence="5">CCMP622</strain>
    </source>
</reference>
<feature type="transmembrane region" description="Helical" evidence="3">
    <location>
        <begin position="6"/>
        <end position="24"/>
    </location>
</feature>
<accession>A0A7S2TH13</accession>
<evidence type="ECO:0000313" key="5">
    <source>
        <dbReference type="EMBL" id="CAD9746458.1"/>
    </source>
</evidence>
<dbReference type="PANTHER" id="PTHR11767:SF102">
    <property type="entry name" value="INWARDLY RECTIFYING POTASSIUM CHANNEL 1, ISOFORM F"/>
    <property type="match status" value="1"/>
</dbReference>
<keyword evidence="1" id="KW-0633">Potassium transport</keyword>
<feature type="domain" description="Potassium channel" evidence="4">
    <location>
        <begin position="332"/>
        <end position="373"/>
    </location>
</feature>
<dbReference type="AlphaFoldDB" id="A0A7S2TH13"/>
<dbReference type="GO" id="GO:0034702">
    <property type="term" value="C:monoatomic ion channel complex"/>
    <property type="evidence" value="ECO:0007669"/>
    <property type="project" value="UniProtKB-KW"/>
</dbReference>
<evidence type="ECO:0000256" key="2">
    <source>
        <dbReference type="SAM" id="MobiDB-lite"/>
    </source>
</evidence>
<keyword evidence="1" id="KW-0630">Potassium</keyword>